<feature type="non-terminal residue" evidence="1">
    <location>
        <position position="1"/>
    </location>
</feature>
<dbReference type="SUPFAM" id="SSF82171">
    <property type="entry name" value="DPP6 N-terminal domain-like"/>
    <property type="match status" value="1"/>
</dbReference>
<proteinExistence type="predicted"/>
<name>X1QM21_9ZZZZ</name>
<gene>
    <name evidence="1" type="ORF">S12H4_11286</name>
</gene>
<dbReference type="AlphaFoldDB" id="X1QM21"/>
<sequence length="129" mass="14496">AITPGMDLRAIAYDDPMGYLFFWNWDGDSDEAQVISTTGVLLAGAIAPLPLSINLDISDHDPEFHYTRDGYVVVTENKSQLFDLVSGEETKAIYGGRVEQFASAYDIDGNTFYYFNGGNKTLYRCNTWW</sequence>
<protein>
    <submittedName>
        <fullName evidence="1">Uncharacterized protein</fullName>
    </submittedName>
</protein>
<dbReference type="EMBL" id="BARW01005029">
    <property type="protein sequence ID" value="GAI69298.1"/>
    <property type="molecule type" value="Genomic_DNA"/>
</dbReference>
<evidence type="ECO:0000313" key="1">
    <source>
        <dbReference type="EMBL" id="GAI69298.1"/>
    </source>
</evidence>
<accession>X1QM21</accession>
<comment type="caution">
    <text evidence="1">The sequence shown here is derived from an EMBL/GenBank/DDBJ whole genome shotgun (WGS) entry which is preliminary data.</text>
</comment>
<reference evidence="1" key="1">
    <citation type="journal article" date="2014" name="Front. Microbiol.">
        <title>High frequency of phylogenetically diverse reductive dehalogenase-homologous genes in deep subseafloor sedimentary metagenomes.</title>
        <authorList>
            <person name="Kawai M."/>
            <person name="Futagami T."/>
            <person name="Toyoda A."/>
            <person name="Takaki Y."/>
            <person name="Nishi S."/>
            <person name="Hori S."/>
            <person name="Arai W."/>
            <person name="Tsubouchi T."/>
            <person name="Morono Y."/>
            <person name="Uchiyama I."/>
            <person name="Ito T."/>
            <person name="Fujiyama A."/>
            <person name="Inagaki F."/>
            <person name="Takami H."/>
        </authorList>
    </citation>
    <scope>NUCLEOTIDE SEQUENCE</scope>
    <source>
        <strain evidence="1">Expedition CK06-06</strain>
    </source>
</reference>
<organism evidence="1">
    <name type="scientific">marine sediment metagenome</name>
    <dbReference type="NCBI Taxonomy" id="412755"/>
    <lineage>
        <taxon>unclassified sequences</taxon>
        <taxon>metagenomes</taxon>
        <taxon>ecological metagenomes</taxon>
    </lineage>
</organism>